<reference evidence="1" key="1">
    <citation type="submission" date="2021-06" db="EMBL/GenBank/DDBJ databases">
        <authorList>
            <person name="Kallberg Y."/>
            <person name="Tangrot J."/>
            <person name="Rosling A."/>
        </authorList>
    </citation>
    <scope>NUCLEOTIDE SEQUENCE</scope>
    <source>
        <strain evidence="1">28 12/20/2015</strain>
    </source>
</reference>
<name>A0ACA9MG76_9GLOM</name>
<accession>A0ACA9MG76</accession>
<organism evidence="1 2">
    <name type="scientific">Cetraspora pellucida</name>
    <dbReference type="NCBI Taxonomy" id="1433469"/>
    <lineage>
        <taxon>Eukaryota</taxon>
        <taxon>Fungi</taxon>
        <taxon>Fungi incertae sedis</taxon>
        <taxon>Mucoromycota</taxon>
        <taxon>Glomeromycotina</taxon>
        <taxon>Glomeromycetes</taxon>
        <taxon>Diversisporales</taxon>
        <taxon>Gigasporaceae</taxon>
        <taxon>Cetraspora</taxon>
    </lineage>
</organism>
<gene>
    <name evidence="1" type="ORF">SPELUC_LOCUS6597</name>
</gene>
<feature type="non-terminal residue" evidence="1">
    <location>
        <position position="149"/>
    </location>
</feature>
<dbReference type="Proteomes" id="UP000789366">
    <property type="component" value="Unassembled WGS sequence"/>
</dbReference>
<comment type="caution">
    <text evidence="1">The sequence shown here is derived from an EMBL/GenBank/DDBJ whole genome shotgun (WGS) entry which is preliminary data.</text>
</comment>
<protein>
    <submittedName>
        <fullName evidence="1">9080_t:CDS:1</fullName>
    </submittedName>
</protein>
<evidence type="ECO:0000313" key="2">
    <source>
        <dbReference type="Proteomes" id="UP000789366"/>
    </source>
</evidence>
<keyword evidence="2" id="KW-1185">Reference proteome</keyword>
<dbReference type="EMBL" id="CAJVPW010007883">
    <property type="protein sequence ID" value="CAG8586865.1"/>
    <property type="molecule type" value="Genomic_DNA"/>
</dbReference>
<sequence length="149" mass="17412">MCTNIDYSYVFSLENKSVDLYSTITSFNSTIQSLGNKANNLYNTTTLFNSTQRLGTTEITCTLLVDKHNYEIDFIINQTALHFRRLLEEMLEDIKFYICHTDIYNAVQQFKLLFLEKIKNDTTETLHHLLALKTEDPQWVVVSKIDKEN</sequence>
<evidence type="ECO:0000313" key="1">
    <source>
        <dbReference type="EMBL" id="CAG8586865.1"/>
    </source>
</evidence>
<proteinExistence type="predicted"/>